<name>A0A972K1T4_9BACL</name>
<dbReference type="InterPro" id="IPR036278">
    <property type="entry name" value="Sialidase_sf"/>
</dbReference>
<dbReference type="InterPro" id="IPR011040">
    <property type="entry name" value="Sialidase"/>
</dbReference>
<dbReference type="AlphaFoldDB" id="A0A972K1T4"/>
<keyword evidence="3" id="KW-1185">Reference proteome</keyword>
<proteinExistence type="predicted"/>
<reference evidence="2" key="1">
    <citation type="submission" date="2019-10" db="EMBL/GenBank/DDBJ databases">
        <title>Description of Paenibacillus glebae sp. nov.</title>
        <authorList>
            <person name="Carlier A."/>
            <person name="Qi S."/>
        </authorList>
    </citation>
    <scope>NUCLEOTIDE SEQUENCE</scope>
    <source>
        <strain evidence="2">LMG 31456</strain>
    </source>
</reference>
<sequence>MVNLADFIETGRLYRHHELEQVEAYLPTGCRSNHASSLVELDNGDLLCAWFAGSDEGTSDIKIYVSRLSKGVSVWSEPVRLSEDYTRSEQNPVLFQASDGMLWLLYTAQETRGCSLQEWKRLLAEGKAEGSFGRQETSEIRCRLSADRGLTWGPIQTVFSNPGAFCRQSIVVLSNGDWLFSMWYSTISDGTHYGGDVSVMQISRDQGQSWEEYPVPNSRGRVHASVIELEPGKLIAFFRSRSADLIYVSRSADYGRNWTSPERTGLPNNNSSIRAIRLQSGNIALIHNPVQANDDPSLTVWPYDRCPVTIALSEDNGVSWPYMRHIATGENFCGEHNRSSNRRYEYPYVIQGRDGLLHVTYSHASRKCIKYARVTEDWIKG</sequence>
<dbReference type="Pfam" id="PF13088">
    <property type="entry name" value="BNR_2"/>
    <property type="match status" value="1"/>
</dbReference>
<dbReference type="CDD" id="cd15482">
    <property type="entry name" value="Sialidase_non-viral"/>
    <property type="match status" value="1"/>
</dbReference>
<dbReference type="EMBL" id="WHOD01000035">
    <property type="protein sequence ID" value="NOU93127.1"/>
    <property type="molecule type" value="Genomic_DNA"/>
</dbReference>
<evidence type="ECO:0000313" key="3">
    <source>
        <dbReference type="Proteomes" id="UP000641588"/>
    </source>
</evidence>
<accession>A0A972K1T4</accession>
<dbReference type="Proteomes" id="UP000641588">
    <property type="component" value="Unassembled WGS sequence"/>
</dbReference>
<gene>
    <name evidence="2" type="ORF">GC093_07775</name>
</gene>
<dbReference type="SUPFAM" id="SSF50939">
    <property type="entry name" value="Sialidases"/>
    <property type="match status" value="1"/>
</dbReference>
<dbReference type="PANTHER" id="PTHR43752:SF2">
    <property type="entry name" value="BNR_ASP-BOX REPEAT FAMILY PROTEIN"/>
    <property type="match status" value="1"/>
</dbReference>
<evidence type="ECO:0000259" key="1">
    <source>
        <dbReference type="Pfam" id="PF13088"/>
    </source>
</evidence>
<dbReference type="PANTHER" id="PTHR43752">
    <property type="entry name" value="BNR/ASP-BOX REPEAT FAMILY PROTEIN"/>
    <property type="match status" value="1"/>
</dbReference>
<evidence type="ECO:0000313" key="2">
    <source>
        <dbReference type="EMBL" id="NOU93127.1"/>
    </source>
</evidence>
<comment type="caution">
    <text evidence="2">The sequence shown here is derived from an EMBL/GenBank/DDBJ whole genome shotgun (WGS) entry which is preliminary data.</text>
</comment>
<dbReference type="Gene3D" id="2.120.10.10">
    <property type="match status" value="1"/>
</dbReference>
<organism evidence="2 3">
    <name type="scientific">Paenibacillus foliorum</name>
    <dbReference type="NCBI Taxonomy" id="2654974"/>
    <lineage>
        <taxon>Bacteria</taxon>
        <taxon>Bacillati</taxon>
        <taxon>Bacillota</taxon>
        <taxon>Bacilli</taxon>
        <taxon>Bacillales</taxon>
        <taxon>Paenibacillaceae</taxon>
        <taxon>Paenibacillus</taxon>
    </lineage>
</organism>
<feature type="domain" description="Sialidase" evidence="1">
    <location>
        <begin position="44"/>
        <end position="359"/>
    </location>
</feature>
<protein>
    <submittedName>
        <fullName evidence="2">Exo-alpha-sialidase</fullName>
    </submittedName>
</protein>